<feature type="transmembrane region" description="Helical" evidence="3">
    <location>
        <begin position="220"/>
        <end position="242"/>
    </location>
</feature>
<evidence type="ECO:0000313" key="5">
    <source>
        <dbReference type="Proteomes" id="UP000185655"/>
    </source>
</evidence>
<keyword evidence="1" id="KW-0378">Hydrolase</keyword>
<proteinExistence type="predicted"/>
<dbReference type="EMBL" id="FPKS01000001">
    <property type="protein sequence ID" value="SFZ70352.1"/>
    <property type="molecule type" value="Genomic_DNA"/>
</dbReference>
<evidence type="ECO:0000313" key="4">
    <source>
        <dbReference type="EMBL" id="SFZ70352.1"/>
    </source>
</evidence>
<reference evidence="4 5" key="1">
    <citation type="submission" date="2016-11" db="EMBL/GenBank/DDBJ databases">
        <authorList>
            <person name="Jaros S."/>
            <person name="Januszkiewicz K."/>
            <person name="Wedrychowicz H."/>
        </authorList>
    </citation>
    <scope>NUCLEOTIDE SEQUENCE [LARGE SCALE GENOMIC DNA]</scope>
    <source>
        <strain evidence="4 5">DSM 22330</strain>
    </source>
</reference>
<dbReference type="NCBIfam" id="NF033745">
    <property type="entry name" value="class_C_sortase"/>
    <property type="match status" value="1"/>
</dbReference>
<sequence length="364" mass="41975">MLYPFYISNLNDYLDNIRVTAYKKELQGIYKSKQEELKKENSQLATRGLTPSADPFNEKKATRVSDAYYKAHLLGSIEIPKINVKIPLFDLTNNDLLEIGATTLNGTSYPLGGQNTHAVISAHRGLPNRELFTDLPKLGKGDFFVIEILGRKLAYRVFKTEVVEPEQTDILKIEPGKDLVTLLTCTPYMINSHRLLVTGSRIPYTETVKKGVNKSNQNRIIIRFFMIIGFADFIFLMIWFLYRLIHHYLLSKQRIDILIKIIDANHNPFTKTMTLYDKKGKKALKRHQRFVQLFPDPTGYYKIDNIPKGLYCLKTDDNSLILLVGQNKLKDQTLLIKPFKHTKLSFTRIDENEIQLLDVTFNKA</sequence>
<dbReference type="InterPro" id="IPR005754">
    <property type="entry name" value="Sortase"/>
</dbReference>
<keyword evidence="3" id="KW-0472">Membrane</keyword>
<dbReference type="InterPro" id="IPR042002">
    <property type="entry name" value="Sortase_C"/>
</dbReference>
<keyword evidence="3" id="KW-1133">Transmembrane helix</keyword>
<name>A0A1K2H538_9LACT</name>
<evidence type="ECO:0000256" key="3">
    <source>
        <dbReference type="SAM" id="Phobius"/>
    </source>
</evidence>
<dbReference type="STRING" id="1122154.SAMN02746068_00188"/>
<feature type="active site" description="Proton donor/acceptor" evidence="2">
    <location>
        <position position="123"/>
    </location>
</feature>
<dbReference type="CDD" id="cd05827">
    <property type="entry name" value="Sortase_C"/>
    <property type="match status" value="1"/>
</dbReference>
<dbReference type="AlphaFoldDB" id="A0A1K2H538"/>
<gene>
    <name evidence="4" type="ORF">SAMN02746068_00188</name>
</gene>
<evidence type="ECO:0000256" key="2">
    <source>
        <dbReference type="PIRSR" id="PIRSR605754-1"/>
    </source>
</evidence>
<organism evidence="4 5">
    <name type="scientific">Pseudolactococcus chungangensis CAU 28 = DSM 22330</name>
    <dbReference type="NCBI Taxonomy" id="1122154"/>
    <lineage>
        <taxon>Bacteria</taxon>
        <taxon>Bacillati</taxon>
        <taxon>Bacillota</taxon>
        <taxon>Bacilli</taxon>
        <taxon>Lactobacillales</taxon>
        <taxon>Streptococcaceae</taxon>
        <taxon>Pseudolactococcus</taxon>
    </lineage>
</organism>
<keyword evidence="3" id="KW-0812">Transmembrane</keyword>
<feature type="active site" description="Acyl-thioester intermediate" evidence="2">
    <location>
        <position position="185"/>
    </location>
</feature>
<dbReference type="Gene3D" id="2.40.260.10">
    <property type="entry name" value="Sortase"/>
    <property type="match status" value="1"/>
</dbReference>
<dbReference type="GO" id="GO:0016787">
    <property type="term" value="F:hydrolase activity"/>
    <property type="evidence" value="ECO:0007669"/>
    <property type="project" value="UniProtKB-KW"/>
</dbReference>
<evidence type="ECO:0000256" key="1">
    <source>
        <dbReference type="ARBA" id="ARBA00022801"/>
    </source>
</evidence>
<dbReference type="Proteomes" id="UP000185655">
    <property type="component" value="Unassembled WGS sequence"/>
</dbReference>
<accession>A0A1K2H538</accession>
<dbReference type="NCBIfam" id="TIGR01076">
    <property type="entry name" value="sortase_fam"/>
    <property type="match status" value="1"/>
</dbReference>
<dbReference type="InterPro" id="IPR023365">
    <property type="entry name" value="Sortase_dom-sf"/>
</dbReference>
<protein>
    <submittedName>
        <fullName evidence="4">Sortase A</fullName>
    </submittedName>
</protein>
<dbReference type="SUPFAM" id="SSF63817">
    <property type="entry name" value="Sortase"/>
    <property type="match status" value="1"/>
</dbReference>
<dbReference type="Pfam" id="PF04203">
    <property type="entry name" value="Sortase"/>
    <property type="match status" value="1"/>
</dbReference>